<keyword evidence="1" id="KW-1133">Transmembrane helix</keyword>
<proteinExistence type="predicted"/>
<feature type="transmembrane region" description="Helical" evidence="1">
    <location>
        <begin position="6"/>
        <end position="28"/>
    </location>
</feature>
<protein>
    <submittedName>
        <fullName evidence="2">Uncharacterized protein</fullName>
    </submittedName>
</protein>
<comment type="caution">
    <text evidence="2">The sequence shown here is derived from an EMBL/GenBank/DDBJ whole genome shotgun (WGS) entry which is preliminary data.</text>
</comment>
<gene>
    <name evidence="2" type="ORF">AB6A40_010884</name>
</gene>
<accession>A0ABD6EXJ6</accession>
<evidence type="ECO:0000256" key="1">
    <source>
        <dbReference type="SAM" id="Phobius"/>
    </source>
</evidence>
<dbReference type="EMBL" id="JBGFUD010015677">
    <property type="protein sequence ID" value="MFH4984175.1"/>
    <property type="molecule type" value="Genomic_DNA"/>
</dbReference>
<dbReference type="Proteomes" id="UP001608902">
    <property type="component" value="Unassembled WGS sequence"/>
</dbReference>
<name>A0ABD6EXJ6_9BILA</name>
<keyword evidence="3" id="KW-1185">Reference proteome</keyword>
<keyword evidence="1" id="KW-0472">Membrane</keyword>
<reference evidence="2 3" key="1">
    <citation type="submission" date="2024-08" db="EMBL/GenBank/DDBJ databases">
        <title>Gnathostoma spinigerum genome.</title>
        <authorList>
            <person name="Gonzalez-Bertolin B."/>
            <person name="Monzon S."/>
            <person name="Zaballos A."/>
            <person name="Jimenez P."/>
            <person name="Dekumyoy P."/>
            <person name="Varona S."/>
            <person name="Cuesta I."/>
            <person name="Sumanam S."/>
            <person name="Adisakwattana P."/>
            <person name="Gasser R.B."/>
            <person name="Hernandez-Gonzalez A."/>
            <person name="Young N.D."/>
            <person name="Perteguer M.J."/>
        </authorList>
    </citation>
    <scope>NUCLEOTIDE SEQUENCE [LARGE SCALE GENOMIC DNA]</scope>
    <source>
        <strain evidence="2">AL3</strain>
        <tissue evidence="2">Liver</tissue>
    </source>
</reference>
<dbReference type="AlphaFoldDB" id="A0ABD6EXJ6"/>
<evidence type="ECO:0000313" key="3">
    <source>
        <dbReference type="Proteomes" id="UP001608902"/>
    </source>
</evidence>
<feature type="transmembrane region" description="Helical" evidence="1">
    <location>
        <begin position="40"/>
        <end position="59"/>
    </location>
</feature>
<sequence>MIKRGISYHYSISLFYHFIITSLSSHSLQMRITFNKQSRIFFDFTIQLFFLFITLNKRLNIKTNLNSVNIDKKVRSANELHLNIKCDTKNVHFHKTAEQQLTVNSR</sequence>
<evidence type="ECO:0000313" key="2">
    <source>
        <dbReference type="EMBL" id="MFH4984175.1"/>
    </source>
</evidence>
<organism evidence="2 3">
    <name type="scientific">Gnathostoma spinigerum</name>
    <dbReference type="NCBI Taxonomy" id="75299"/>
    <lineage>
        <taxon>Eukaryota</taxon>
        <taxon>Metazoa</taxon>
        <taxon>Ecdysozoa</taxon>
        <taxon>Nematoda</taxon>
        <taxon>Chromadorea</taxon>
        <taxon>Rhabditida</taxon>
        <taxon>Spirurina</taxon>
        <taxon>Gnathostomatomorpha</taxon>
        <taxon>Gnathostomatoidea</taxon>
        <taxon>Gnathostomatidae</taxon>
        <taxon>Gnathostoma</taxon>
    </lineage>
</organism>
<keyword evidence="1" id="KW-0812">Transmembrane</keyword>